<evidence type="ECO:0000256" key="8">
    <source>
        <dbReference type="HAMAP-Rule" id="MF_00195"/>
    </source>
</evidence>
<dbReference type="FunFam" id="3.40.50.300:FF:000057">
    <property type="entry name" value="GTPase Der"/>
    <property type="match status" value="1"/>
</dbReference>
<dbReference type="PROSITE" id="PS51712">
    <property type="entry name" value="G_ENGA"/>
    <property type="match status" value="2"/>
</dbReference>
<feature type="binding site" evidence="8">
    <location>
        <begin position="55"/>
        <end position="59"/>
    </location>
    <ligand>
        <name>GTP</name>
        <dbReference type="ChEBI" id="CHEBI:37565"/>
        <label>1</label>
    </ligand>
</feature>
<feature type="binding site" evidence="8">
    <location>
        <begin position="182"/>
        <end position="189"/>
    </location>
    <ligand>
        <name>GTP</name>
        <dbReference type="ChEBI" id="CHEBI:37565"/>
        <label>2</label>
    </ligand>
</feature>
<proteinExistence type="inferred from homology"/>
<dbReference type="PANTHER" id="PTHR43834">
    <property type="entry name" value="GTPASE DER"/>
    <property type="match status" value="1"/>
</dbReference>
<dbReference type="Gene3D" id="3.30.300.20">
    <property type="match status" value="1"/>
</dbReference>
<evidence type="ECO:0000256" key="2">
    <source>
        <dbReference type="ARBA" id="ARBA00020953"/>
    </source>
</evidence>
<dbReference type="InterPro" id="IPR006073">
    <property type="entry name" value="GTP-bd"/>
</dbReference>
<feature type="binding site" evidence="8">
    <location>
        <begin position="8"/>
        <end position="15"/>
    </location>
    <ligand>
        <name>GTP</name>
        <dbReference type="ChEBI" id="CHEBI:37565"/>
        <label>1</label>
    </ligand>
</feature>
<dbReference type="NCBIfam" id="TIGR00231">
    <property type="entry name" value="small_GTP"/>
    <property type="match status" value="2"/>
</dbReference>
<sequence>MPVVVLLGRPNVGKSTLFNRLTRSRDALVADFPGLTRDRQYGYGRIGPVPYLAVDTGGLSGDTEGLDALSALQAHQALDEADAILFLVDARDGLSAQDEILAQRVRRAGKPVFLVANKSEGLSEGNVDADFASLGLGSVHAVSAAHGQGVATLMETVATVLPSAVAPERKSSDTAIRVAVVGRPNVGKSTLINRVLGENRLVASEIPGTTRDAIAVPFTRADQDYVLVDTAGVRRRARVDQPIEKFSIVKTLQAIDAADVVLFLFDGREGVTEQDASLLGLVIERGRAVVLAVNKWDGLSPGARERIREELLRRLPFADFAQTHFISALRGSGIGGIFTSIKAAHAAGSADLSTPQLTRLLQEATTVHQPPLVRGRRIKLRYAHQGGRQPPVIVVHGNQTENIPDAYRRFLVNFFRKSLQLAGTPMRIEFKSGENPYEGVRNQLSVRQINKRRRMIKHYKKLG</sequence>
<dbReference type="AlphaFoldDB" id="A0A4Z0FBB6"/>
<evidence type="ECO:0000256" key="5">
    <source>
        <dbReference type="ARBA" id="ARBA00022741"/>
    </source>
</evidence>
<protein>
    <recommendedName>
        <fullName evidence="2 8">GTPase Der</fullName>
    </recommendedName>
    <alternativeName>
        <fullName evidence="7 8">GTP-binding protein EngA</fullName>
    </alternativeName>
</protein>
<comment type="caution">
    <text evidence="12">The sequence shown here is derived from an EMBL/GenBank/DDBJ whole genome shotgun (WGS) entry which is preliminary data.</text>
</comment>
<feature type="binding site" evidence="8">
    <location>
        <begin position="229"/>
        <end position="233"/>
    </location>
    <ligand>
        <name>GTP</name>
        <dbReference type="ChEBI" id="CHEBI:37565"/>
        <label>2</label>
    </ligand>
</feature>
<comment type="subunit">
    <text evidence="8">Associates with the 50S ribosomal subunit.</text>
</comment>
<dbReference type="InterPro" id="IPR027417">
    <property type="entry name" value="P-loop_NTPase"/>
</dbReference>
<dbReference type="GO" id="GO:0005525">
    <property type="term" value="F:GTP binding"/>
    <property type="evidence" value="ECO:0007669"/>
    <property type="project" value="UniProtKB-UniRule"/>
</dbReference>
<evidence type="ECO:0000256" key="7">
    <source>
        <dbReference type="ARBA" id="ARBA00032345"/>
    </source>
</evidence>
<evidence type="ECO:0000256" key="3">
    <source>
        <dbReference type="ARBA" id="ARBA00022517"/>
    </source>
</evidence>
<dbReference type="Pfam" id="PF01926">
    <property type="entry name" value="MMR_HSR1"/>
    <property type="match status" value="2"/>
</dbReference>
<keyword evidence="6 8" id="KW-0342">GTP-binding</keyword>
<comment type="similarity">
    <text evidence="1 8 9 10">Belongs to the TRAFAC class TrmE-Era-EngA-EngB-Septin-like GTPase superfamily. EngA (Der) GTPase family.</text>
</comment>
<dbReference type="GO" id="GO:0042254">
    <property type="term" value="P:ribosome biogenesis"/>
    <property type="evidence" value="ECO:0007669"/>
    <property type="project" value="UniProtKB-KW"/>
</dbReference>
<dbReference type="PANTHER" id="PTHR43834:SF6">
    <property type="entry name" value="GTPASE DER"/>
    <property type="match status" value="1"/>
</dbReference>
<feature type="binding site" evidence="8">
    <location>
        <begin position="117"/>
        <end position="120"/>
    </location>
    <ligand>
        <name>GTP</name>
        <dbReference type="ChEBI" id="CHEBI:37565"/>
        <label>1</label>
    </ligand>
</feature>
<keyword evidence="3 8" id="KW-0690">Ribosome biogenesis</keyword>
<gene>
    <name evidence="8 12" type="primary">der</name>
    <name evidence="12" type="ORF">E4680_07105</name>
</gene>
<evidence type="ECO:0000256" key="4">
    <source>
        <dbReference type="ARBA" id="ARBA00022737"/>
    </source>
</evidence>
<accession>A0A4Z0FBB6</accession>
<dbReference type="Gene3D" id="3.40.50.300">
    <property type="entry name" value="P-loop containing nucleotide triphosphate hydrolases"/>
    <property type="match status" value="2"/>
</dbReference>
<dbReference type="Proteomes" id="UP000297890">
    <property type="component" value="Unassembled WGS sequence"/>
</dbReference>
<dbReference type="Pfam" id="PF14714">
    <property type="entry name" value="KH_dom-like"/>
    <property type="match status" value="1"/>
</dbReference>
<evidence type="ECO:0000256" key="10">
    <source>
        <dbReference type="RuleBase" id="RU004481"/>
    </source>
</evidence>
<comment type="function">
    <text evidence="8 10">GTPase that plays an essential role in the late steps of ribosome biogenesis.</text>
</comment>
<dbReference type="PIRSF" id="PIRSF006485">
    <property type="entry name" value="GTP-binding_EngA"/>
    <property type="match status" value="1"/>
</dbReference>
<dbReference type="InterPro" id="IPR031166">
    <property type="entry name" value="G_ENGA"/>
</dbReference>
<dbReference type="OrthoDB" id="9805918at2"/>
<evidence type="ECO:0000313" key="13">
    <source>
        <dbReference type="Proteomes" id="UP000297890"/>
    </source>
</evidence>
<evidence type="ECO:0000256" key="6">
    <source>
        <dbReference type="ARBA" id="ARBA00023134"/>
    </source>
</evidence>
<dbReference type="HAMAP" id="MF_00195">
    <property type="entry name" value="GTPase_Der"/>
    <property type="match status" value="1"/>
</dbReference>
<dbReference type="FunFam" id="3.40.50.300:FF:000040">
    <property type="entry name" value="GTPase Der"/>
    <property type="match status" value="1"/>
</dbReference>
<dbReference type="FunFam" id="3.30.300.20:FF:000004">
    <property type="entry name" value="GTPase Der"/>
    <property type="match status" value="1"/>
</dbReference>
<feature type="binding site" evidence="8">
    <location>
        <begin position="294"/>
        <end position="297"/>
    </location>
    <ligand>
        <name>GTP</name>
        <dbReference type="ChEBI" id="CHEBI:37565"/>
        <label>2</label>
    </ligand>
</feature>
<feature type="domain" description="EngA-type G" evidence="11">
    <location>
        <begin position="176"/>
        <end position="349"/>
    </location>
</feature>
<evidence type="ECO:0000313" key="12">
    <source>
        <dbReference type="EMBL" id="TFZ82768.1"/>
    </source>
</evidence>
<dbReference type="GO" id="GO:0043022">
    <property type="term" value="F:ribosome binding"/>
    <property type="evidence" value="ECO:0007669"/>
    <property type="project" value="TreeGrafter"/>
</dbReference>
<dbReference type="EMBL" id="SRIO01000007">
    <property type="protein sequence ID" value="TFZ82768.1"/>
    <property type="molecule type" value="Genomic_DNA"/>
</dbReference>
<dbReference type="SUPFAM" id="SSF52540">
    <property type="entry name" value="P-loop containing nucleoside triphosphate hydrolases"/>
    <property type="match status" value="2"/>
</dbReference>
<evidence type="ECO:0000256" key="1">
    <source>
        <dbReference type="ARBA" id="ARBA00008279"/>
    </source>
</evidence>
<evidence type="ECO:0000259" key="11">
    <source>
        <dbReference type="PROSITE" id="PS51712"/>
    </source>
</evidence>
<dbReference type="PRINTS" id="PR00326">
    <property type="entry name" value="GTP1OBG"/>
</dbReference>
<dbReference type="InterPro" id="IPR015946">
    <property type="entry name" value="KH_dom-like_a/b"/>
</dbReference>
<dbReference type="NCBIfam" id="TIGR03594">
    <property type="entry name" value="GTPase_EngA"/>
    <property type="match status" value="1"/>
</dbReference>
<dbReference type="InterPro" id="IPR032859">
    <property type="entry name" value="KH_dom-like"/>
</dbReference>
<keyword evidence="4 10" id="KW-0677">Repeat</keyword>
<keyword evidence="5 8" id="KW-0547">Nucleotide-binding</keyword>
<dbReference type="InterPro" id="IPR005225">
    <property type="entry name" value="Small_GTP-bd"/>
</dbReference>
<name>A0A4Z0FBB6_9GAMM</name>
<keyword evidence="13" id="KW-1185">Reference proteome</keyword>
<evidence type="ECO:0000256" key="9">
    <source>
        <dbReference type="PROSITE-ProRule" id="PRU01049"/>
    </source>
</evidence>
<dbReference type="InterPro" id="IPR016484">
    <property type="entry name" value="GTPase_Der"/>
</dbReference>
<feature type="domain" description="EngA-type G" evidence="11">
    <location>
        <begin position="2"/>
        <end position="165"/>
    </location>
</feature>
<dbReference type="CDD" id="cd01895">
    <property type="entry name" value="EngA2"/>
    <property type="match status" value="1"/>
</dbReference>
<reference evidence="12 13" key="1">
    <citation type="journal article" date="2019" name="ISME J.">
        <title>Candidatus Macondimonas diazotrophica, a novel gammaproteobacterial genus dominating crude-oil-contaminated coastal sediments.</title>
        <authorList>
            <person name="Karthikeyan S."/>
            <person name="Konstantinidis K."/>
        </authorList>
    </citation>
    <scope>NUCLEOTIDE SEQUENCE [LARGE SCALE GENOMIC DNA]</scope>
    <source>
        <strain evidence="12 13">KTK01</strain>
    </source>
</reference>
<organism evidence="12 13">
    <name type="scientific">Candidatus Macondimonas diazotrophica</name>
    <dbReference type="NCBI Taxonomy" id="2305248"/>
    <lineage>
        <taxon>Bacteria</taxon>
        <taxon>Pseudomonadati</taxon>
        <taxon>Pseudomonadota</taxon>
        <taxon>Gammaproteobacteria</taxon>
        <taxon>Chromatiales</taxon>
        <taxon>Ectothiorhodospiraceae</taxon>
        <taxon>Candidatus Macondimonas</taxon>
    </lineage>
</organism>
<dbReference type="CDD" id="cd01894">
    <property type="entry name" value="EngA1"/>
    <property type="match status" value="1"/>
</dbReference>